<evidence type="ECO:0000313" key="11">
    <source>
        <dbReference type="Proteomes" id="UP000601435"/>
    </source>
</evidence>
<evidence type="ECO:0000256" key="2">
    <source>
        <dbReference type="ARBA" id="ARBA00022741"/>
    </source>
</evidence>
<evidence type="ECO:0000256" key="4">
    <source>
        <dbReference type="ARBA" id="ARBA00022755"/>
    </source>
</evidence>
<dbReference type="Pfam" id="PF07883">
    <property type="entry name" value="Cupin_2"/>
    <property type="match status" value="1"/>
</dbReference>
<dbReference type="PROSITE" id="PS51273">
    <property type="entry name" value="GATASE_TYPE_1"/>
    <property type="match status" value="1"/>
</dbReference>
<protein>
    <submittedName>
        <fullName evidence="10">GuaA protein</fullName>
    </submittedName>
</protein>
<dbReference type="GO" id="GO:0016747">
    <property type="term" value="F:acyltransferase activity, transferring groups other than amino-acyl groups"/>
    <property type="evidence" value="ECO:0007669"/>
    <property type="project" value="InterPro"/>
</dbReference>
<dbReference type="PANTHER" id="PTHR11922">
    <property type="entry name" value="GMP SYNTHASE-RELATED"/>
    <property type="match status" value="1"/>
</dbReference>
<dbReference type="InterPro" id="IPR029062">
    <property type="entry name" value="Class_I_gatase-like"/>
</dbReference>
<dbReference type="OrthoDB" id="1724632at2759"/>
<evidence type="ECO:0000259" key="9">
    <source>
        <dbReference type="PROSITE" id="PS51553"/>
    </source>
</evidence>
<keyword evidence="4 7" id="KW-0658">Purine biosynthesis</keyword>
<dbReference type="Proteomes" id="UP000601435">
    <property type="component" value="Unassembled WGS sequence"/>
</dbReference>
<dbReference type="FunFam" id="3.40.50.880:FF:000001">
    <property type="entry name" value="GMP synthase [glutamine-hydrolyzing]"/>
    <property type="match status" value="1"/>
</dbReference>
<dbReference type="NCBIfam" id="TIGR00888">
    <property type="entry name" value="guaA_Nterm"/>
    <property type="match status" value="1"/>
</dbReference>
<keyword evidence="2 7" id="KW-0547">Nucleotide-binding</keyword>
<reference evidence="10" key="1">
    <citation type="submission" date="2021-02" db="EMBL/GenBank/DDBJ databases">
        <authorList>
            <person name="Dougan E. K."/>
            <person name="Rhodes N."/>
            <person name="Thang M."/>
            <person name="Chan C."/>
        </authorList>
    </citation>
    <scope>NUCLEOTIDE SEQUENCE</scope>
</reference>
<evidence type="ECO:0000256" key="3">
    <source>
        <dbReference type="ARBA" id="ARBA00022749"/>
    </source>
</evidence>
<dbReference type="Gene3D" id="3.40.50.620">
    <property type="entry name" value="HUPs"/>
    <property type="match status" value="1"/>
</dbReference>
<dbReference type="GO" id="GO:0003921">
    <property type="term" value="F:GMP synthase activity"/>
    <property type="evidence" value="ECO:0007669"/>
    <property type="project" value="InterPro"/>
</dbReference>
<evidence type="ECO:0000313" key="10">
    <source>
        <dbReference type="EMBL" id="CAE7852841.1"/>
    </source>
</evidence>
<dbReference type="CDD" id="cd06980">
    <property type="entry name" value="cupin_bxe_c0505"/>
    <property type="match status" value="1"/>
</dbReference>
<dbReference type="Gene3D" id="2.60.120.10">
    <property type="entry name" value="Jelly Rolls"/>
    <property type="match status" value="1"/>
</dbReference>
<evidence type="ECO:0000256" key="7">
    <source>
        <dbReference type="PROSITE-ProRule" id="PRU00886"/>
    </source>
</evidence>
<dbReference type="InterPro" id="IPR025777">
    <property type="entry name" value="GMPS_ATP_PPase_dom"/>
</dbReference>
<dbReference type="InterPro" id="IPR017926">
    <property type="entry name" value="GATASE"/>
</dbReference>
<dbReference type="InterPro" id="IPR016181">
    <property type="entry name" value="Acyl_CoA_acyltransferase"/>
</dbReference>
<evidence type="ECO:0000256" key="1">
    <source>
        <dbReference type="ARBA" id="ARBA00022598"/>
    </source>
</evidence>
<dbReference type="Gene3D" id="3.40.50.880">
    <property type="match status" value="1"/>
</dbReference>
<dbReference type="Pfam" id="PF00117">
    <property type="entry name" value="GATase"/>
    <property type="match status" value="1"/>
</dbReference>
<sequence length="531" mass="58095">MDAAAIARIHVETWQATYAGLVPDGYLAGMDLARYQRFWRELIGRRAAEKVLVALDDGAEAQGDETAAGEIVGFGSCGLVREADSARAPFRGEIYTLYVHTDFQDRGHGRRLLVALIEELAAKGFTDAGLWMLSGNPTRFFYERMGGQAVAEREERFAGIWLPEVAYAWPDLMSWLTQAGLRGFFEYRDLGSAAASAGGVGAHVIRARPGGAANPVWHTHDLAFQMVYVLQGWVVFEYEGVGEVRLEPGSCVHQPPGIRHRELAHSDDLEMLEITLPARRRHDATSPDATESAITLPMTDRVLILDFGSQVTQLIARRVREAGVYCEILPFNIDPARLEIFDPKAVILSGGPASVTDATTPRAPDEVFHLGVPVLGICYGMQAMTSQLGGEVETSDHQEFGRAFLEIAEDCLLFDGLWQQGERHQVWMSHGDRVMRLAPGFVTVGRSEGAPCAAIADDQKRYYGVQFHPEVLHTPDGARLLHNFVRKVAGCSGDWTMAAFKEQAIAEIREQVGDGKVICGLSGGVDSSVAA</sequence>
<dbReference type="GO" id="GO:0005524">
    <property type="term" value="F:ATP binding"/>
    <property type="evidence" value="ECO:0007669"/>
    <property type="project" value="UniProtKB-UniRule"/>
</dbReference>
<dbReference type="PANTHER" id="PTHR11922:SF2">
    <property type="entry name" value="GMP SYNTHASE [GLUTAMINE-HYDROLYZING]"/>
    <property type="match status" value="1"/>
</dbReference>
<dbReference type="InterPro" id="IPR000182">
    <property type="entry name" value="GNAT_dom"/>
</dbReference>
<dbReference type="Pfam" id="PF00583">
    <property type="entry name" value="Acetyltransf_1"/>
    <property type="match status" value="1"/>
</dbReference>
<keyword evidence="6" id="KW-0315">Glutamine amidotransferase</keyword>
<comment type="caution">
    <text evidence="10">The sequence shown here is derived from an EMBL/GenBank/DDBJ whole genome shotgun (WGS) entry which is preliminary data.</text>
</comment>
<feature type="binding site" evidence="7">
    <location>
        <begin position="522"/>
        <end position="528"/>
    </location>
    <ligand>
        <name>ATP</name>
        <dbReference type="ChEBI" id="CHEBI:30616"/>
    </ligand>
</feature>
<proteinExistence type="predicted"/>
<feature type="non-terminal residue" evidence="10">
    <location>
        <position position="1"/>
    </location>
</feature>
<keyword evidence="1" id="KW-0436">Ligase</keyword>
<dbReference type="InterPro" id="IPR011051">
    <property type="entry name" value="RmlC_Cupin_sf"/>
</dbReference>
<dbReference type="PROSITE" id="PS51186">
    <property type="entry name" value="GNAT"/>
    <property type="match status" value="1"/>
</dbReference>
<dbReference type="GO" id="GO:0005829">
    <property type="term" value="C:cytosol"/>
    <property type="evidence" value="ECO:0007669"/>
    <property type="project" value="TreeGrafter"/>
</dbReference>
<dbReference type="InterPro" id="IPR014729">
    <property type="entry name" value="Rossmann-like_a/b/a_fold"/>
</dbReference>
<evidence type="ECO:0000259" key="8">
    <source>
        <dbReference type="PROSITE" id="PS51186"/>
    </source>
</evidence>
<dbReference type="PRINTS" id="PR00097">
    <property type="entry name" value="ANTSNTHASEII"/>
</dbReference>
<evidence type="ECO:0000256" key="6">
    <source>
        <dbReference type="ARBA" id="ARBA00022962"/>
    </source>
</evidence>
<dbReference type="InterPro" id="IPR013096">
    <property type="entry name" value="Cupin_2"/>
</dbReference>
<name>A0A813A6V3_9DINO</name>
<dbReference type="InterPro" id="IPR014710">
    <property type="entry name" value="RmlC-like_jellyroll"/>
</dbReference>
<dbReference type="EMBL" id="CAJNJA010054169">
    <property type="protein sequence ID" value="CAE7852841.1"/>
    <property type="molecule type" value="Genomic_DNA"/>
</dbReference>
<keyword evidence="11" id="KW-1185">Reference proteome</keyword>
<dbReference type="SUPFAM" id="SSF55729">
    <property type="entry name" value="Acyl-CoA N-acyltransferases (Nat)"/>
    <property type="match status" value="1"/>
</dbReference>
<dbReference type="SUPFAM" id="SSF52317">
    <property type="entry name" value="Class I glutamine amidotransferase-like"/>
    <property type="match status" value="1"/>
</dbReference>
<dbReference type="AlphaFoldDB" id="A0A813A6V3"/>
<dbReference type="PRINTS" id="PR00096">
    <property type="entry name" value="GATASE"/>
</dbReference>
<evidence type="ECO:0000256" key="5">
    <source>
        <dbReference type="ARBA" id="ARBA00022840"/>
    </source>
</evidence>
<keyword evidence="5 7" id="KW-0067">ATP-binding</keyword>
<dbReference type="InterPro" id="IPR004739">
    <property type="entry name" value="GMP_synth_GATase"/>
</dbReference>
<dbReference type="SUPFAM" id="SSF51182">
    <property type="entry name" value="RmlC-like cupins"/>
    <property type="match status" value="1"/>
</dbReference>
<dbReference type="CDD" id="cd04301">
    <property type="entry name" value="NAT_SF"/>
    <property type="match status" value="1"/>
</dbReference>
<dbReference type="Gene3D" id="3.40.630.30">
    <property type="match status" value="1"/>
</dbReference>
<keyword evidence="3 7" id="KW-0332">GMP biosynthesis</keyword>
<dbReference type="PROSITE" id="PS51553">
    <property type="entry name" value="GMPS_ATP_PPASE"/>
    <property type="match status" value="1"/>
</dbReference>
<feature type="domain" description="N-acetyltransferase" evidence="8">
    <location>
        <begin position="16"/>
        <end position="174"/>
    </location>
</feature>
<gene>
    <name evidence="10" type="primary">guaA</name>
    <name evidence="10" type="ORF">SNEC2469_LOCUS26531</name>
</gene>
<accession>A0A813A6V3</accession>
<dbReference type="CDD" id="cd01742">
    <property type="entry name" value="GATase1_GMP_Synthase"/>
    <property type="match status" value="1"/>
</dbReference>
<organism evidence="10 11">
    <name type="scientific">Symbiodinium necroappetens</name>
    <dbReference type="NCBI Taxonomy" id="1628268"/>
    <lineage>
        <taxon>Eukaryota</taxon>
        <taxon>Sar</taxon>
        <taxon>Alveolata</taxon>
        <taxon>Dinophyceae</taxon>
        <taxon>Suessiales</taxon>
        <taxon>Symbiodiniaceae</taxon>
        <taxon>Symbiodinium</taxon>
    </lineage>
</organism>
<feature type="domain" description="GMPS ATP-PPase" evidence="9">
    <location>
        <begin position="495"/>
        <end position="531"/>
    </location>
</feature>